<name>A0A5B0M443_PUCGR</name>
<dbReference type="PANTHER" id="PTHR33324">
    <property type="entry name" value="EXPRESSED PROTEIN"/>
    <property type="match status" value="1"/>
</dbReference>
<proteinExistence type="predicted"/>
<protein>
    <recommendedName>
        <fullName evidence="4">No apical meristem-associated C-terminal domain-containing protein</fullName>
    </recommendedName>
</protein>
<evidence type="ECO:0008006" key="4">
    <source>
        <dbReference type="Google" id="ProtNLM"/>
    </source>
</evidence>
<reference evidence="2 3" key="1">
    <citation type="submission" date="2019-05" db="EMBL/GenBank/DDBJ databases">
        <title>Emergence of the Ug99 lineage of the wheat stem rust pathogen through somatic hybridization.</title>
        <authorList>
            <person name="Li F."/>
            <person name="Upadhyaya N.M."/>
            <person name="Sperschneider J."/>
            <person name="Matny O."/>
            <person name="Nguyen-Phuc H."/>
            <person name="Mago R."/>
            <person name="Raley C."/>
            <person name="Miller M.E."/>
            <person name="Silverstein K.A.T."/>
            <person name="Henningsen E."/>
            <person name="Hirsch C.D."/>
            <person name="Visser B."/>
            <person name="Pretorius Z.A."/>
            <person name="Steffenson B.J."/>
            <person name="Schwessinger B."/>
            <person name="Dodds P.N."/>
            <person name="Figueroa M."/>
        </authorList>
    </citation>
    <scope>NUCLEOTIDE SEQUENCE [LARGE SCALE GENOMIC DNA]</scope>
    <source>
        <strain evidence="2 3">Ug99</strain>
    </source>
</reference>
<dbReference type="AlphaFoldDB" id="A0A5B0M443"/>
<evidence type="ECO:0000256" key="1">
    <source>
        <dbReference type="SAM" id="MobiDB-lite"/>
    </source>
</evidence>
<dbReference type="Proteomes" id="UP000325313">
    <property type="component" value="Unassembled WGS sequence"/>
</dbReference>
<sequence length="151" mass="17211">MSNDRAQMRMGWTRDGVEGGPSSIQLLLHWLTSGGNYARWWRSSYHTQGRDEVCMEIQGVIQRHSSITQDPRDINRKIQQLRLAYKSAHDFVMYALDIGQPDAIILNYARRVCPYWDLLHPVMGPAMNPPERADPATPAEEESDEGLTNSV</sequence>
<evidence type="ECO:0000313" key="2">
    <source>
        <dbReference type="EMBL" id="KAA1070959.1"/>
    </source>
</evidence>
<evidence type="ECO:0000313" key="3">
    <source>
        <dbReference type="Proteomes" id="UP000325313"/>
    </source>
</evidence>
<gene>
    <name evidence="2" type="ORF">PGTUg99_013513</name>
</gene>
<dbReference type="PANTHER" id="PTHR33324:SF2">
    <property type="entry name" value="MYB_SANT-LIKE DNA-BINDING DOMAIN-CONTAINING PROTEIN"/>
    <property type="match status" value="1"/>
</dbReference>
<accession>A0A5B0M443</accession>
<dbReference type="EMBL" id="VDEP01000482">
    <property type="protein sequence ID" value="KAA1070959.1"/>
    <property type="molecule type" value="Genomic_DNA"/>
</dbReference>
<feature type="region of interest" description="Disordered" evidence="1">
    <location>
        <begin position="127"/>
        <end position="151"/>
    </location>
</feature>
<organism evidence="2 3">
    <name type="scientific">Puccinia graminis f. sp. tritici</name>
    <dbReference type="NCBI Taxonomy" id="56615"/>
    <lineage>
        <taxon>Eukaryota</taxon>
        <taxon>Fungi</taxon>
        <taxon>Dikarya</taxon>
        <taxon>Basidiomycota</taxon>
        <taxon>Pucciniomycotina</taxon>
        <taxon>Pucciniomycetes</taxon>
        <taxon>Pucciniales</taxon>
        <taxon>Pucciniaceae</taxon>
        <taxon>Puccinia</taxon>
    </lineage>
</organism>
<comment type="caution">
    <text evidence="2">The sequence shown here is derived from an EMBL/GenBank/DDBJ whole genome shotgun (WGS) entry which is preliminary data.</text>
</comment>